<keyword evidence="2" id="KW-1185">Reference proteome</keyword>
<accession>R9ZYC7</accession>
<sequence length="60" mass="6863">MNYEIEIKSVLNPDKNIWEINYKYWAKGSCRCSAKTGSLEVVKLSKPSINDCIKAIKELV</sequence>
<dbReference type="RefSeq" id="YP_008241359.1">
    <property type="nucleotide sequence ID" value="NC_021795.1"/>
</dbReference>
<dbReference type="GeneID" id="16796944"/>
<dbReference type="OrthoDB" id="23887at10239"/>
<dbReference type="Proteomes" id="UP000014710">
    <property type="component" value="Segment"/>
</dbReference>
<name>R9ZYC7_9CAUD</name>
<evidence type="ECO:0000313" key="1">
    <source>
        <dbReference type="EMBL" id="AGO48319.1"/>
    </source>
</evidence>
<proteinExistence type="predicted"/>
<organism evidence="1 2">
    <name type="scientific">Cellulophaga phage phi17:1</name>
    <dbReference type="NCBI Taxonomy" id="1327980"/>
    <lineage>
        <taxon>Viruses</taxon>
        <taxon>Duplodnaviria</taxon>
        <taxon>Heunggongvirae</taxon>
        <taxon>Uroviricota</taxon>
        <taxon>Caudoviricetes</taxon>
        <taxon>Helsingorvirus</taxon>
        <taxon>Helsingorvirus Cba171</taxon>
    </lineage>
</organism>
<reference evidence="2" key="2">
    <citation type="submission" date="2013-03" db="EMBL/GenBank/DDBJ databases">
        <title>The Cellulophaga phages: a novel, diverse, and globally ubiquitous model system.</title>
        <authorList>
            <person name="Holmfeldt K."/>
            <person name="Solonenko N."/>
            <person name="Shah M."/>
            <person name="Corrier K."/>
            <person name="Riemann L."/>
            <person name="VerBerkmoes N.C."/>
            <person name="Sullivan M.B."/>
        </authorList>
    </citation>
    <scope>NUCLEOTIDE SEQUENCE [LARGE SCALE GENOMIC DNA]</scope>
</reference>
<evidence type="ECO:0000313" key="2">
    <source>
        <dbReference type="Proteomes" id="UP000014710"/>
    </source>
</evidence>
<dbReference type="EMBL" id="KC821617">
    <property type="protein sequence ID" value="AGO48319.1"/>
    <property type="molecule type" value="Genomic_DNA"/>
</dbReference>
<dbReference type="KEGG" id="vg:16796944"/>
<reference evidence="1 2" key="1">
    <citation type="journal article" date="2013" name="Proc. Natl. Acad. Sci. U.S.A.">
        <title>Twelve previously unknown phage genera are ubiquitous in global oceans.</title>
        <authorList>
            <person name="Holmfeldt K."/>
            <person name="Solonenko N."/>
            <person name="Shah M."/>
            <person name="Corrier K."/>
            <person name="Riemann L."/>
            <person name="Verberkmoes N.C."/>
            <person name="Sullivan M.B."/>
        </authorList>
    </citation>
    <scope>NUCLEOTIDE SEQUENCE [LARGE SCALE GENOMIC DNA]</scope>
    <source>
        <strain evidence="1">Phi17:1</strain>
    </source>
</reference>
<gene>
    <name evidence="1" type="ORF">Phi17:1_gp43</name>
</gene>
<protein>
    <submittedName>
        <fullName evidence="1">Uncharacterized protein</fullName>
    </submittedName>
</protein>